<gene>
    <name evidence="1" type="ORF">BLA29_012356</name>
</gene>
<dbReference type="InterPro" id="IPR029034">
    <property type="entry name" value="Cystine-knot_cytokine"/>
</dbReference>
<keyword evidence="2" id="KW-1185">Reference proteome</keyword>
<dbReference type="Proteomes" id="UP000194236">
    <property type="component" value="Unassembled WGS sequence"/>
</dbReference>
<accession>A0A1Y3ALX5</accession>
<name>A0A1Y3ALX5_EURMA</name>
<proteinExistence type="predicted"/>
<comment type="caution">
    <text evidence="1">The sequence shown here is derived from an EMBL/GenBank/DDBJ whole genome shotgun (WGS) entry which is preliminary data.</text>
</comment>
<evidence type="ECO:0000313" key="2">
    <source>
        <dbReference type="Proteomes" id="UP000194236"/>
    </source>
</evidence>
<dbReference type="Gene3D" id="2.10.90.10">
    <property type="entry name" value="Cystine-knot cytokines"/>
    <property type="match status" value="1"/>
</dbReference>
<organism evidence="1 2">
    <name type="scientific">Euroglyphus maynei</name>
    <name type="common">Mayne's house dust mite</name>
    <dbReference type="NCBI Taxonomy" id="6958"/>
    <lineage>
        <taxon>Eukaryota</taxon>
        <taxon>Metazoa</taxon>
        <taxon>Ecdysozoa</taxon>
        <taxon>Arthropoda</taxon>
        <taxon>Chelicerata</taxon>
        <taxon>Arachnida</taxon>
        <taxon>Acari</taxon>
        <taxon>Acariformes</taxon>
        <taxon>Sarcoptiformes</taxon>
        <taxon>Astigmata</taxon>
        <taxon>Psoroptidia</taxon>
        <taxon>Analgoidea</taxon>
        <taxon>Pyroglyphidae</taxon>
        <taxon>Pyroglyphinae</taxon>
        <taxon>Euroglyphus</taxon>
    </lineage>
</organism>
<dbReference type="AlphaFoldDB" id="A0A1Y3ALX5"/>
<dbReference type="EMBL" id="MUJZ01070494">
    <property type="protein sequence ID" value="OTF69439.1"/>
    <property type="molecule type" value="Genomic_DNA"/>
</dbReference>
<evidence type="ECO:0000313" key="1">
    <source>
        <dbReference type="EMBL" id="OTF69439.1"/>
    </source>
</evidence>
<reference evidence="1 2" key="1">
    <citation type="submission" date="2017-03" db="EMBL/GenBank/DDBJ databases">
        <title>Genome Survey of Euroglyphus maynei.</title>
        <authorList>
            <person name="Arlian L.G."/>
            <person name="Morgan M.S."/>
            <person name="Rider S.D."/>
        </authorList>
    </citation>
    <scope>NUCLEOTIDE SEQUENCE [LARGE SCALE GENOMIC DNA]</scope>
    <source>
        <strain evidence="1">Arlian Lab</strain>
        <tissue evidence="1">Whole body</tissue>
    </source>
</reference>
<protein>
    <submittedName>
        <fullName evidence="1">Uncharacterized protein</fullName>
    </submittedName>
</protein>
<sequence>MSPSSTTTQNYRRQMNMMRTLAQKAYEHGIRINEDGQCSRPRPELIYLNDSKKIYLPRATILHRCSDLT</sequence>
<dbReference type="OrthoDB" id="6370328at2759"/>
<feature type="non-terminal residue" evidence="1">
    <location>
        <position position="69"/>
    </location>
</feature>